<proteinExistence type="predicted"/>
<dbReference type="EnsemblPlants" id="OPUNC02G13260.1">
    <property type="protein sequence ID" value="OPUNC02G13260.1"/>
    <property type="gene ID" value="OPUNC02G13260"/>
</dbReference>
<evidence type="ECO:0000256" key="1">
    <source>
        <dbReference type="SAM" id="MobiDB-lite"/>
    </source>
</evidence>
<dbReference type="HOGENOM" id="CLU_1743497_0_0_1"/>
<dbReference type="Gramene" id="OPUNC02G13260.1">
    <property type="protein sequence ID" value="OPUNC02G13260.1"/>
    <property type="gene ID" value="OPUNC02G13260"/>
</dbReference>
<feature type="compositionally biased region" description="Low complexity" evidence="1">
    <location>
        <begin position="78"/>
        <end position="94"/>
    </location>
</feature>
<reference evidence="2" key="1">
    <citation type="submission" date="2015-04" db="UniProtKB">
        <authorList>
            <consortium name="EnsemblPlants"/>
        </authorList>
    </citation>
    <scope>IDENTIFICATION</scope>
</reference>
<accession>A0A0E0JZA0</accession>
<dbReference type="Proteomes" id="UP000026962">
    <property type="component" value="Chromosome 2"/>
</dbReference>
<protein>
    <submittedName>
        <fullName evidence="2">Uncharacterized protein</fullName>
    </submittedName>
</protein>
<feature type="region of interest" description="Disordered" evidence="1">
    <location>
        <begin position="43"/>
        <end position="97"/>
    </location>
</feature>
<dbReference type="AlphaFoldDB" id="A0A0E0JZA0"/>
<evidence type="ECO:0000313" key="2">
    <source>
        <dbReference type="EnsemblPlants" id="OPUNC02G13260.1"/>
    </source>
</evidence>
<evidence type="ECO:0000313" key="3">
    <source>
        <dbReference type="Proteomes" id="UP000026962"/>
    </source>
</evidence>
<name>A0A0E0JZA0_ORYPU</name>
<reference evidence="2" key="2">
    <citation type="submission" date="2018-05" db="EMBL/GenBank/DDBJ databases">
        <title>OpunRS2 (Oryza punctata Reference Sequence Version 2).</title>
        <authorList>
            <person name="Zhang J."/>
            <person name="Kudrna D."/>
            <person name="Lee S."/>
            <person name="Talag J."/>
            <person name="Welchert J."/>
            <person name="Wing R.A."/>
        </authorList>
    </citation>
    <scope>NUCLEOTIDE SEQUENCE [LARGE SCALE GENOMIC DNA]</scope>
</reference>
<sequence length="150" mass="16229">MSIPKGIIWQPQVLCAMWRQETTHGPRQSIFGIRQGTLSLRLAQQPDTTTSTEQKQKRSTVQRKQATAGESPGGLPGGALPARPPGGAASSAPRCTLNNRVRLHQMDPVGAPKGIDPKTACRVEVIVNSYFTVKDGRKEYHRGTTGVTNT</sequence>
<keyword evidence="3" id="KW-1185">Reference proteome</keyword>
<organism evidence="2">
    <name type="scientific">Oryza punctata</name>
    <name type="common">Red rice</name>
    <dbReference type="NCBI Taxonomy" id="4537"/>
    <lineage>
        <taxon>Eukaryota</taxon>
        <taxon>Viridiplantae</taxon>
        <taxon>Streptophyta</taxon>
        <taxon>Embryophyta</taxon>
        <taxon>Tracheophyta</taxon>
        <taxon>Spermatophyta</taxon>
        <taxon>Magnoliopsida</taxon>
        <taxon>Liliopsida</taxon>
        <taxon>Poales</taxon>
        <taxon>Poaceae</taxon>
        <taxon>BOP clade</taxon>
        <taxon>Oryzoideae</taxon>
        <taxon>Oryzeae</taxon>
        <taxon>Oryzinae</taxon>
        <taxon>Oryza</taxon>
    </lineage>
</organism>